<reference evidence="1 2" key="1">
    <citation type="submission" date="2018-05" db="EMBL/GenBank/DDBJ databases">
        <title>Acuticoccus sediminis sp. nov., isolated from deep-sea sediment of Indian Ocean.</title>
        <authorList>
            <person name="Liu X."/>
            <person name="Lai Q."/>
            <person name="Du Y."/>
            <person name="Sun F."/>
            <person name="Zhang X."/>
            <person name="Wang S."/>
            <person name="Shao Z."/>
        </authorList>
    </citation>
    <scope>NUCLEOTIDE SEQUENCE [LARGE SCALE GENOMIC DNA]</scope>
    <source>
        <strain evidence="1 2">PTG4-2</strain>
    </source>
</reference>
<keyword evidence="2" id="KW-1185">Reference proteome</keyword>
<dbReference type="RefSeq" id="WP_111351685.1">
    <property type="nucleotide sequence ID" value="NZ_QHHQ01000008.1"/>
</dbReference>
<gene>
    <name evidence="1" type="ORF">DLJ53_28835</name>
</gene>
<dbReference type="AlphaFoldDB" id="A0A8B2NRU7"/>
<protein>
    <submittedName>
        <fullName evidence="1">Uncharacterized protein</fullName>
    </submittedName>
</protein>
<organism evidence="1 2">
    <name type="scientific">Acuticoccus sediminis</name>
    <dbReference type="NCBI Taxonomy" id="2184697"/>
    <lineage>
        <taxon>Bacteria</taxon>
        <taxon>Pseudomonadati</taxon>
        <taxon>Pseudomonadota</taxon>
        <taxon>Alphaproteobacteria</taxon>
        <taxon>Hyphomicrobiales</taxon>
        <taxon>Amorphaceae</taxon>
        <taxon>Acuticoccus</taxon>
    </lineage>
</organism>
<evidence type="ECO:0000313" key="1">
    <source>
        <dbReference type="EMBL" id="RAH97840.1"/>
    </source>
</evidence>
<proteinExistence type="predicted"/>
<name>A0A8B2NRU7_9HYPH</name>
<dbReference type="OrthoDB" id="280774at2"/>
<dbReference type="EMBL" id="QHHQ01000008">
    <property type="protein sequence ID" value="RAH97840.1"/>
    <property type="molecule type" value="Genomic_DNA"/>
</dbReference>
<sequence length="173" mass="18687">MLLAIHLTMTGRVDRASDLTSSHQPHPIRIEARLFDGAMAEAGRVDAIIRPDGWTAPDPDRANRCGVREISPLPILTDFIDAAVHVVCHDAEETDWALRVCRRTRREGPEWIKPRHILIDTAADAALLMGRDGGPAPTLAEATAALLGAPSSGLNGVLALFQHDSVQALRRAA</sequence>
<accession>A0A8B2NRU7</accession>
<evidence type="ECO:0000313" key="2">
    <source>
        <dbReference type="Proteomes" id="UP000249590"/>
    </source>
</evidence>
<dbReference type="Proteomes" id="UP000249590">
    <property type="component" value="Unassembled WGS sequence"/>
</dbReference>
<comment type="caution">
    <text evidence="1">The sequence shown here is derived from an EMBL/GenBank/DDBJ whole genome shotgun (WGS) entry which is preliminary data.</text>
</comment>